<dbReference type="Pfam" id="PF10074">
    <property type="entry name" value="RovC_DNA-bd"/>
    <property type="match status" value="1"/>
</dbReference>
<evidence type="ECO:0000313" key="4">
    <source>
        <dbReference type="Proteomes" id="UP000190750"/>
    </source>
</evidence>
<comment type="caution">
    <text evidence="3">The sequence shown here is derived from an EMBL/GenBank/DDBJ whole genome shotgun (WGS) entry which is preliminary data.</text>
</comment>
<gene>
    <name evidence="3" type="ORF">RF819_19615</name>
</gene>
<keyword evidence="4" id="KW-1185">Reference proteome</keyword>
<feature type="domain" description="Transcriptional regulator-like" evidence="2">
    <location>
        <begin position="6"/>
        <end position="44"/>
    </location>
</feature>
<evidence type="ECO:0000259" key="1">
    <source>
        <dbReference type="Pfam" id="PF10074"/>
    </source>
</evidence>
<evidence type="ECO:0000259" key="2">
    <source>
        <dbReference type="Pfam" id="PF20109"/>
    </source>
</evidence>
<dbReference type="STRING" id="28066.RF819_19615"/>
<proteinExistence type="predicted"/>
<dbReference type="Pfam" id="PF20109">
    <property type="entry name" value="Trans_reg_dom"/>
    <property type="match status" value="1"/>
</dbReference>
<evidence type="ECO:0000313" key="3">
    <source>
        <dbReference type="EMBL" id="OOV08609.1"/>
    </source>
</evidence>
<feature type="domain" description="T6SS Transcription factor RovC-like DNA binding" evidence="1">
    <location>
        <begin position="183"/>
        <end position="244"/>
    </location>
</feature>
<name>A0A1T1AWV6_RHOFE</name>
<dbReference type="AlphaFoldDB" id="A0A1T1AWV6"/>
<dbReference type="InterPro" id="IPR018754">
    <property type="entry name" value="RovC-like_DNA-bd"/>
</dbReference>
<accession>A0A1T1AWV6</accession>
<dbReference type="Proteomes" id="UP000190750">
    <property type="component" value="Unassembled WGS sequence"/>
</dbReference>
<sequence>MFVRPDWKDIKSYRESLTLDLHGGIAWEFIRRNPDYQTDVDSYLAEILAFCRKHPEEFVNLLDDGEIPTWFWSVVGFFEFGQPDRFGFWSKLFREKWGLNCPICTEQDWHGEGIVLSAFDEPKTFERVEFHRVKGPRVLIPVDLSEPLEVVLKKAENHIRYLRGMGIELGTVDPATNRVLSKAVYIEYLRILDGIAAGESIQNIGEVLSPGAANTPEEKQRDKRIRAAYKAALKMQDGGYRVLMY</sequence>
<reference evidence="3 4" key="1">
    <citation type="submission" date="2017-01" db="EMBL/GenBank/DDBJ databases">
        <title>Genome sequencing of Rhodoferax fermentans JCM 7819.</title>
        <authorList>
            <person name="Kim Y.J."/>
            <person name="Farh M.E.-A."/>
            <person name="Yang D.-C."/>
        </authorList>
    </citation>
    <scope>NUCLEOTIDE SEQUENCE [LARGE SCALE GENOMIC DNA]</scope>
    <source>
        <strain evidence="3 4">JCM 7819</strain>
    </source>
</reference>
<dbReference type="EMBL" id="MTJN01000002">
    <property type="protein sequence ID" value="OOV08609.1"/>
    <property type="molecule type" value="Genomic_DNA"/>
</dbReference>
<organism evidence="3 4">
    <name type="scientific">Rhodoferax fermentans</name>
    <dbReference type="NCBI Taxonomy" id="28066"/>
    <lineage>
        <taxon>Bacteria</taxon>
        <taxon>Pseudomonadati</taxon>
        <taxon>Pseudomonadota</taxon>
        <taxon>Betaproteobacteria</taxon>
        <taxon>Burkholderiales</taxon>
        <taxon>Comamonadaceae</taxon>
        <taxon>Rhodoferax</taxon>
    </lineage>
</organism>
<dbReference type="InterPro" id="IPR045465">
    <property type="entry name" value="Trans_reg_dom"/>
</dbReference>
<protein>
    <submittedName>
        <fullName evidence="3">Uncharacterized protein</fullName>
    </submittedName>
</protein>